<keyword evidence="2" id="KW-1185">Reference proteome</keyword>
<dbReference type="Proteomes" id="UP001381693">
    <property type="component" value="Unassembled WGS sequence"/>
</dbReference>
<evidence type="ECO:0000313" key="2">
    <source>
        <dbReference type="Proteomes" id="UP001381693"/>
    </source>
</evidence>
<proteinExistence type="predicted"/>
<sequence length="290" mass="32916">MANMNGILEDASRMFKESLEVFEDMMRETVHCPIDPQTQQNGESSLALYADVKADLAAPLSSKLMTPLLSNRYKNLEEKQCKLVVENAELASLVKTRERLKKKCLEAHASQEELEKYFTQLNNKHKQIRADTAALDLTLSQNRAKVADMRSDLVYIEKRLERVRLSIPEIKALSGKVLNNLQNVSHLERLITEKENETKILEVKKKAQACKVQHTADEWVKAEKKLEDLKNAVQPCVPKKGNKLWSVLDTAIEDCQKVLESTRRIQNEFLKVNAHLVDVPLAAPNTSISS</sequence>
<dbReference type="AlphaFoldDB" id="A0AAN8ZVV7"/>
<accession>A0AAN8ZVV7</accession>
<reference evidence="1 2" key="1">
    <citation type="submission" date="2023-11" db="EMBL/GenBank/DDBJ databases">
        <title>Halocaridina rubra genome assembly.</title>
        <authorList>
            <person name="Smith C."/>
        </authorList>
    </citation>
    <scope>NUCLEOTIDE SEQUENCE [LARGE SCALE GENOMIC DNA]</scope>
    <source>
        <strain evidence="1">EP-1</strain>
        <tissue evidence="1">Whole</tissue>
    </source>
</reference>
<gene>
    <name evidence="1" type="ORF">SK128_015795</name>
</gene>
<evidence type="ECO:0000313" key="1">
    <source>
        <dbReference type="EMBL" id="KAK7065394.1"/>
    </source>
</evidence>
<protein>
    <submittedName>
        <fullName evidence="1">Uncharacterized protein</fullName>
    </submittedName>
</protein>
<organism evidence="1 2">
    <name type="scientific">Halocaridina rubra</name>
    <name type="common">Hawaiian red shrimp</name>
    <dbReference type="NCBI Taxonomy" id="373956"/>
    <lineage>
        <taxon>Eukaryota</taxon>
        <taxon>Metazoa</taxon>
        <taxon>Ecdysozoa</taxon>
        <taxon>Arthropoda</taxon>
        <taxon>Crustacea</taxon>
        <taxon>Multicrustacea</taxon>
        <taxon>Malacostraca</taxon>
        <taxon>Eumalacostraca</taxon>
        <taxon>Eucarida</taxon>
        <taxon>Decapoda</taxon>
        <taxon>Pleocyemata</taxon>
        <taxon>Caridea</taxon>
        <taxon>Atyoidea</taxon>
        <taxon>Atyidae</taxon>
        <taxon>Halocaridina</taxon>
    </lineage>
</organism>
<dbReference type="EMBL" id="JAXCGZ010020796">
    <property type="protein sequence ID" value="KAK7065394.1"/>
    <property type="molecule type" value="Genomic_DNA"/>
</dbReference>
<name>A0AAN8ZVV7_HALRR</name>
<comment type="caution">
    <text evidence="1">The sequence shown here is derived from an EMBL/GenBank/DDBJ whole genome shotgun (WGS) entry which is preliminary data.</text>
</comment>